<dbReference type="SUPFAM" id="SSF52218">
    <property type="entry name" value="Flavoproteins"/>
    <property type="match status" value="1"/>
</dbReference>
<dbReference type="InterPro" id="IPR001226">
    <property type="entry name" value="Flavodoxin_CS"/>
</dbReference>
<dbReference type="RefSeq" id="WP_092207435.1">
    <property type="nucleotide sequence ID" value="NZ_FMUX01000001.1"/>
</dbReference>
<accession>A0A1G5AJI2</accession>
<organism evidence="3 4">
    <name type="scientific">Desulfoluna spongiiphila</name>
    <dbReference type="NCBI Taxonomy" id="419481"/>
    <lineage>
        <taxon>Bacteria</taxon>
        <taxon>Pseudomonadati</taxon>
        <taxon>Thermodesulfobacteriota</taxon>
        <taxon>Desulfobacteria</taxon>
        <taxon>Desulfobacterales</taxon>
        <taxon>Desulfolunaceae</taxon>
        <taxon>Desulfoluna</taxon>
    </lineage>
</organism>
<dbReference type="PANTHER" id="PTHR39201">
    <property type="entry name" value="EXPORTED PROTEIN-RELATED"/>
    <property type="match status" value="1"/>
</dbReference>
<dbReference type="InterPro" id="IPR026816">
    <property type="entry name" value="Flavodoxin_dom"/>
</dbReference>
<dbReference type="InterPro" id="IPR029039">
    <property type="entry name" value="Flavoprotein-like_sf"/>
</dbReference>
<dbReference type="Proteomes" id="UP000198870">
    <property type="component" value="Unassembled WGS sequence"/>
</dbReference>
<comment type="cofactor">
    <cofactor evidence="1">
        <name>FMN</name>
        <dbReference type="ChEBI" id="CHEBI:58210"/>
    </cofactor>
</comment>
<dbReference type="Gene3D" id="3.40.50.360">
    <property type="match status" value="1"/>
</dbReference>
<evidence type="ECO:0000259" key="2">
    <source>
        <dbReference type="Pfam" id="PF12724"/>
    </source>
</evidence>
<dbReference type="Pfam" id="PF12724">
    <property type="entry name" value="Flavodoxin_5"/>
    <property type="match status" value="1"/>
</dbReference>
<keyword evidence="4" id="KW-1185">Reference proteome</keyword>
<reference evidence="3 4" key="1">
    <citation type="submission" date="2016-10" db="EMBL/GenBank/DDBJ databases">
        <authorList>
            <person name="de Groot N.N."/>
        </authorList>
    </citation>
    <scope>NUCLEOTIDE SEQUENCE [LARGE SCALE GENOMIC DNA]</scope>
    <source>
        <strain evidence="3 4">AA1</strain>
    </source>
</reference>
<protein>
    <submittedName>
        <fullName evidence="3">Flavodoxin domain-containing protein</fullName>
    </submittedName>
</protein>
<dbReference type="GO" id="GO:0009055">
    <property type="term" value="F:electron transfer activity"/>
    <property type="evidence" value="ECO:0007669"/>
    <property type="project" value="InterPro"/>
</dbReference>
<dbReference type="PROSITE" id="PS00201">
    <property type="entry name" value="FLAVODOXIN"/>
    <property type="match status" value="1"/>
</dbReference>
<dbReference type="OrthoDB" id="9806505at2"/>
<dbReference type="PANTHER" id="PTHR39201:SF1">
    <property type="entry name" value="FLAVODOXIN-LIKE DOMAIN-CONTAINING PROTEIN"/>
    <property type="match status" value="1"/>
</dbReference>
<dbReference type="GO" id="GO:0010181">
    <property type="term" value="F:FMN binding"/>
    <property type="evidence" value="ECO:0007669"/>
    <property type="project" value="InterPro"/>
</dbReference>
<sequence length="159" mass="17128">MRKTLLVFYSRSGTTKALAEKIRARLGCDVDMEEVIDLKGRDGFFGNLTGGIDALFQRQTDIGSSTHDASGYDRIIIGTPVWYGNLAPAIRTWITQNATHINGSAMGFFCTFAGKGDARAGKKFQGVAKPMAPAFLSVQNGEKDEITLGKVAAFAESLT</sequence>
<dbReference type="STRING" id="419481.SAMN05216233_101234"/>
<feature type="domain" description="Flavodoxin" evidence="2">
    <location>
        <begin position="63"/>
        <end position="119"/>
    </location>
</feature>
<proteinExistence type="predicted"/>
<dbReference type="AlphaFoldDB" id="A0A1G5AJI2"/>
<gene>
    <name evidence="3" type="ORF">SAMN05216233_101234</name>
</gene>
<dbReference type="EMBL" id="FMUX01000001">
    <property type="protein sequence ID" value="SCX77990.1"/>
    <property type="molecule type" value="Genomic_DNA"/>
</dbReference>
<name>A0A1G5AJI2_9BACT</name>
<evidence type="ECO:0000256" key="1">
    <source>
        <dbReference type="ARBA" id="ARBA00001917"/>
    </source>
</evidence>
<evidence type="ECO:0000313" key="4">
    <source>
        <dbReference type="Proteomes" id="UP000198870"/>
    </source>
</evidence>
<evidence type="ECO:0000313" key="3">
    <source>
        <dbReference type="EMBL" id="SCX77990.1"/>
    </source>
</evidence>